<dbReference type="OrthoDB" id="7443339at2"/>
<dbReference type="AlphaFoldDB" id="A4CBB1"/>
<reference evidence="1 2" key="1">
    <citation type="submission" date="2006-02" db="EMBL/GenBank/DDBJ databases">
        <authorList>
            <person name="Moran M.A."/>
            <person name="Kjelleberg S."/>
            <person name="Egan S."/>
            <person name="Saunders N."/>
            <person name="Thomas T."/>
            <person name="Ferriera S."/>
            <person name="Johnson J."/>
            <person name="Kravitz S."/>
            <person name="Halpern A."/>
            <person name="Remington K."/>
            <person name="Beeson K."/>
            <person name="Tran B."/>
            <person name="Rogers Y.-H."/>
            <person name="Friedman R."/>
            <person name="Venter J.C."/>
        </authorList>
    </citation>
    <scope>NUCLEOTIDE SEQUENCE [LARGE SCALE GENOMIC DNA]</scope>
    <source>
        <strain evidence="1 2">D2</strain>
    </source>
</reference>
<dbReference type="HOGENOM" id="CLU_1040948_0_0_6"/>
<organism evidence="1 2">
    <name type="scientific">Pseudoalteromonas tunicata D2</name>
    <dbReference type="NCBI Taxonomy" id="87626"/>
    <lineage>
        <taxon>Bacteria</taxon>
        <taxon>Pseudomonadati</taxon>
        <taxon>Pseudomonadota</taxon>
        <taxon>Gammaproteobacteria</taxon>
        <taxon>Alteromonadales</taxon>
        <taxon>Pseudoalteromonadaceae</taxon>
        <taxon>Pseudoalteromonas</taxon>
    </lineage>
</organism>
<dbReference type="EMBL" id="AAOH01000005">
    <property type="protein sequence ID" value="EAR27648.1"/>
    <property type="molecule type" value="Genomic_DNA"/>
</dbReference>
<dbReference type="Proteomes" id="UP000006201">
    <property type="component" value="Unassembled WGS sequence"/>
</dbReference>
<dbReference type="PROSITE" id="PS51257">
    <property type="entry name" value="PROKAR_LIPOPROTEIN"/>
    <property type="match status" value="1"/>
</dbReference>
<name>A4CBB1_9GAMM</name>
<dbReference type="STRING" id="87626.PTD2_17540"/>
<gene>
    <name evidence="1" type="ORF">PTD2_17540</name>
</gene>
<keyword evidence="2" id="KW-1185">Reference proteome</keyword>
<sequence>MIKHTFMLISLLLMGCNNQDKATAPPIINVPPVSNTPITDNSSENNYFILLFGNSHVASNDLGGLISALITTNYPQKTVSYTRASKALFLDERVTDPESNQLIQQQPWTHVILQAQKYSVSGTVDYPIDGALHWIEQVKNISATPILFPEHAQQGNPEEGTRVHQLHQRITQQNSSCIAPIGLAWNEALSQYPQLQLYRPDGNHAQLLGSFLTALVFYYIISADQQVTLEPLTTVAIDEITQQQLADIAQSTLAAYPACTA</sequence>
<accession>A4CBB1</accession>
<comment type="caution">
    <text evidence="1">The sequence shown here is derived from an EMBL/GenBank/DDBJ whole genome shotgun (WGS) entry which is preliminary data.</text>
</comment>
<dbReference type="GO" id="GO:0016788">
    <property type="term" value="F:hydrolase activity, acting on ester bonds"/>
    <property type="evidence" value="ECO:0007669"/>
    <property type="project" value="UniProtKB-ARBA"/>
</dbReference>
<evidence type="ECO:0000313" key="1">
    <source>
        <dbReference type="EMBL" id="EAR27648.1"/>
    </source>
</evidence>
<evidence type="ECO:0000313" key="2">
    <source>
        <dbReference type="Proteomes" id="UP000006201"/>
    </source>
</evidence>
<proteinExistence type="predicted"/>
<dbReference type="InterPro" id="IPR036514">
    <property type="entry name" value="SGNH_hydro_sf"/>
</dbReference>
<dbReference type="RefSeq" id="WP_009839480.1">
    <property type="nucleotide sequence ID" value="NZ_CH959301.1"/>
</dbReference>
<dbReference type="eggNOG" id="COG2755">
    <property type="taxonomic scope" value="Bacteria"/>
</dbReference>
<keyword evidence="1" id="KW-0449">Lipoprotein</keyword>
<dbReference type="Gene3D" id="3.40.50.1110">
    <property type="entry name" value="SGNH hydrolase"/>
    <property type="match status" value="1"/>
</dbReference>
<protein>
    <submittedName>
        <fullName evidence="1">Putative lipoprotein</fullName>
    </submittedName>
</protein>